<keyword evidence="3" id="KW-1185">Reference proteome</keyword>
<evidence type="ECO:0000259" key="1">
    <source>
        <dbReference type="Pfam" id="PF00534"/>
    </source>
</evidence>
<dbReference type="SUPFAM" id="SSF53448">
    <property type="entry name" value="Nucleotide-diphospho-sugar transferases"/>
    <property type="match status" value="1"/>
</dbReference>
<dbReference type="Gene3D" id="3.40.50.2000">
    <property type="entry name" value="Glycogen Phosphorylase B"/>
    <property type="match status" value="1"/>
</dbReference>
<gene>
    <name evidence="2" type="ORF">H8K36_00435</name>
</gene>
<dbReference type="Pfam" id="PF00534">
    <property type="entry name" value="Glycos_transf_1"/>
    <property type="match status" value="1"/>
</dbReference>
<dbReference type="GO" id="GO:0016757">
    <property type="term" value="F:glycosyltransferase activity"/>
    <property type="evidence" value="ECO:0007669"/>
    <property type="project" value="InterPro"/>
</dbReference>
<protein>
    <submittedName>
        <fullName evidence="2">Glycosyltransferase family 4 protein</fullName>
    </submittedName>
</protein>
<dbReference type="InterPro" id="IPR001296">
    <property type="entry name" value="Glyco_trans_1"/>
</dbReference>
<comment type="caution">
    <text evidence="2">The sequence shown here is derived from an EMBL/GenBank/DDBJ whole genome shotgun (WGS) entry which is preliminary data.</text>
</comment>
<organism evidence="2 3">
    <name type="scientific">Undibacterium nitidum</name>
    <dbReference type="NCBI Taxonomy" id="2762298"/>
    <lineage>
        <taxon>Bacteria</taxon>
        <taxon>Pseudomonadati</taxon>
        <taxon>Pseudomonadota</taxon>
        <taxon>Betaproteobacteria</taxon>
        <taxon>Burkholderiales</taxon>
        <taxon>Oxalobacteraceae</taxon>
        <taxon>Undibacterium</taxon>
    </lineage>
</organism>
<dbReference type="EMBL" id="JACOFZ010000001">
    <property type="protein sequence ID" value="MBC3879829.1"/>
    <property type="molecule type" value="Genomic_DNA"/>
</dbReference>
<sequence length="1004" mass="114306">MLSLKDTHPDWDRHVLFVDRHSSIGDFAEELYAATLVEELPLPKMNEFLFRYGIMELNTAAKPYMFSHLRRMGYEHIVYIDPDILVVDRLVDVENLLDKNATGVLTPHLTAPLEDERLPSELDIMRAGSYNLGFLALGKTEQADRFISWWEKKLEFGAISAPEKGLFTDQKWVDLAPGMFEGFQVLRDPGYNVAYWNLPHRKISSRDNHWFSNDRPLRFFHFSGFDPLNPKPFSKHQNRLDLESIGPTKALALEYAQKVIDNGLSSFRKIPYAFGYFSDGTPIPNALRVLFREDPQVRFEAGENPFEASDFFINGEAGELPVILRAVWLEHTHLQRAFPDPLGQSRVPYYHWFADKGAVEIGIPETYVLPIRRALIEAQQLQQKNQEQPIPINQLPNYRPSIWARGLVFLHKRATGGQLGHARLTQYQQVTSLGDFLRLGFAQFRGTKLASKLGMASNQPVKIDPLRINLPYKTHASEPIVFKPRRQSHHFTGLFIEEGQHAHWMGKQSRFMVKHPVDGSFRMEVEIYRELFEQAFGKTEIELEVGFNELPRTKFIVDAHTSFIEGDIPHLPEEWPAVLHVTPSSSFSPKELGLNEDTRTLTIKIRNLSLGDSLIFNGAALPNLSAARDHLSIGINLIGYARSEHGVGQSLRQFAQALVASNITFGVIDFNKNNLSRTQDSSLEEKMIKDVEHGINVLHINADQIGEAALQLPSHFFSRYNIGYWHWELPDMLQEHRAGFDNLNEVWVPTAFVQEAVAKVSPIPVVKIPHAIHFETSARATRAHFKLPENKFLFLVMYDFSSFQDRKNPDASIRAFEQAFAATDTEVALVIKTQNSHHHPQDMAALKQRLAHFKNVFWIDETLSRQEVYDLQSVCDCYVSLHRSEGYGLGPAESMFLGKPVIATNWSGNTEFMHQHNSLLVDFELIKIEKDVGVYKAGNTWADPSVEHAASLMRLIVGNEALREKIGAAAAKTMRDLYSPEVIGKRIHERLSFIQNDIIANIKA</sequence>
<feature type="domain" description="Glycosyl transferase family 1" evidence="1">
    <location>
        <begin position="787"/>
        <end position="922"/>
    </location>
</feature>
<proteinExistence type="predicted"/>
<dbReference type="Proteomes" id="UP000627446">
    <property type="component" value="Unassembled WGS sequence"/>
</dbReference>
<reference evidence="2" key="1">
    <citation type="submission" date="2020-08" db="EMBL/GenBank/DDBJ databases">
        <title>Novel species isolated from subtropical streams in China.</title>
        <authorList>
            <person name="Lu H."/>
        </authorList>
    </citation>
    <scope>NUCLEOTIDE SEQUENCE</scope>
    <source>
        <strain evidence="2">LX22W</strain>
    </source>
</reference>
<evidence type="ECO:0000313" key="3">
    <source>
        <dbReference type="Proteomes" id="UP000627446"/>
    </source>
</evidence>
<dbReference type="PANTHER" id="PTHR46656">
    <property type="entry name" value="PUTATIVE-RELATED"/>
    <property type="match status" value="1"/>
</dbReference>
<dbReference type="InterPro" id="IPR029044">
    <property type="entry name" value="Nucleotide-diphossugar_trans"/>
</dbReference>
<accession>A0A923HI54</accession>
<evidence type="ECO:0000313" key="2">
    <source>
        <dbReference type="EMBL" id="MBC3879829.1"/>
    </source>
</evidence>
<dbReference type="Gene3D" id="3.90.550.10">
    <property type="entry name" value="Spore Coat Polysaccharide Biosynthesis Protein SpsA, Chain A"/>
    <property type="match status" value="1"/>
</dbReference>
<dbReference type="CDD" id="cd03801">
    <property type="entry name" value="GT4_PimA-like"/>
    <property type="match status" value="1"/>
</dbReference>
<dbReference type="AlphaFoldDB" id="A0A923HI54"/>
<name>A0A923HI54_9BURK</name>
<dbReference type="SUPFAM" id="SSF53756">
    <property type="entry name" value="UDP-Glycosyltransferase/glycogen phosphorylase"/>
    <property type="match status" value="1"/>
</dbReference>
<dbReference type="PANTHER" id="PTHR46656:SF3">
    <property type="entry name" value="PUTATIVE-RELATED"/>
    <property type="match status" value="1"/>
</dbReference>